<dbReference type="EMBL" id="JAAVMB010000012">
    <property type="protein sequence ID" value="NKC68469.1"/>
    <property type="molecule type" value="Genomic_DNA"/>
</dbReference>
<evidence type="ECO:0000313" key="2">
    <source>
        <dbReference type="EMBL" id="NKC68469.1"/>
    </source>
</evidence>
<dbReference type="PANTHER" id="PTHR13696:SF52">
    <property type="entry name" value="PARA FAMILY PROTEIN CT_582"/>
    <property type="match status" value="1"/>
</dbReference>
<protein>
    <submittedName>
        <fullName evidence="2">ParA family protein</fullName>
    </submittedName>
</protein>
<reference evidence="2 3" key="1">
    <citation type="submission" date="2020-03" db="EMBL/GenBank/DDBJ databases">
        <title>Bacterial samples isolated from urine from healthy bovine heifers (Gyr breed).</title>
        <authorList>
            <person name="Giannattasio-Ferraz S."/>
            <person name="Maskeri L."/>
            <person name="Penido A."/>
            <person name="Barbosa-Stancioli E.F."/>
            <person name="Putonti C."/>
        </authorList>
    </citation>
    <scope>NUCLEOTIDE SEQUENCE [LARGE SCALE GENOMIC DNA]</scope>
    <source>
        <strain evidence="2 3">UFMG-H7</strain>
    </source>
</reference>
<dbReference type="AlphaFoldDB" id="A0A7X6I444"/>
<accession>A0A7X6I444</accession>
<dbReference type="PANTHER" id="PTHR13696">
    <property type="entry name" value="P-LOOP CONTAINING NUCLEOSIDE TRIPHOSPHATE HYDROLASE"/>
    <property type="match status" value="1"/>
</dbReference>
<dbReference type="InterPro" id="IPR025669">
    <property type="entry name" value="AAA_dom"/>
</dbReference>
<evidence type="ECO:0000313" key="3">
    <source>
        <dbReference type="Proteomes" id="UP000521358"/>
    </source>
</evidence>
<dbReference type="InterPro" id="IPR050678">
    <property type="entry name" value="DNA_Partitioning_ATPase"/>
</dbReference>
<dbReference type="InterPro" id="IPR027417">
    <property type="entry name" value="P-loop_NTPase"/>
</dbReference>
<gene>
    <name evidence="2" type="ORF">HED35_10250</name>
</gene>
<feature type="domain" description="AAA" evidence="1">
    <location>
        <begin position="15"/>
        <end position="202"/>
    </location>
</feature>
<name>A0A7X6I444_9ENTE</name>
<dbReference type="RefSeq" id="WP_167807658.1">
    <property type="nucleotide sequence ID" value="NZ_JAAVMB010000012.1"/>
</dbReference>
<comment type="caution">
    <text evidence="2">The sequence shown here is derived from an EMBL/GenBank/DDBJ whole genome shotgun (WGS) entry which is preliminary data.</text>
</comment>
<dbReference type="Gene3D" id="3.40.50.300">
    <property type="entry name" value="P-loop containing nucleotide triphosphate hydrolases"/>
    <property type="match status" value="1"/>
</dbReference>
<dbReference type="Proteomes" id="UP000521358">
    <property type="component" value="Unassembled WGS sequence"/>
</dbReference>
<dbReference type="CDD" id="cd02042">
    <property type="entry name" value="ParAB_family"/>
    <property type="match status" value="1"/>
</dbReference>
<organism evidence="2 3">
    <name type="scientific">Vagococcus fluvialis</name>
    <dbReference type="NCBI Taxonomy" id="2738"/>
    <lineage>
        <taxon>Bacteria</taxon>
        <taxon>Bacillati</taxon>
        <taxon>Bacillota</taxon>
        <taxon>Bacilli</taxon>
        <taxon>Lactobacillales</taxon>
        <taxon>Enterococcaceae</taxon>
        <taxon>Vagococcus</taxon>
    </lineage>
</organism>
<dbReference type="Pfam" id="PF13614">
    <property type="entry name" value="AAA_31"/>
    <property type="match status" value="1"/>
</dbReference>
<dbReference type="SUPFAM" id="SSF52540">
    <property type="entry name" value="P-loop containing nucleoside triphosphate hydrolases"/>
    <property type="match status" value="1"/>
</dbReference>
<proteinExistence type="predicted"/>
<sequence>MSATQLPFKRSTKAKIYKIGNFKGGVGKSTTAQMLGFESAYAKKKDTLIIDLDMQGNTSDVMNLTHMNYHTEDGGGNGEPLVFDNTITDVLMNDIPATDAVYQIIDHLYILPANMSFELYDDWIKEKKPNSIDQFKYMEEKLAPLFELFDVIYIDVPPSISVYSKSAMYMAEWAIVVLQTQVKSMRNALQYLEYMDFFVEQFGSPLYIAGVLPFMLESGDSVDVEMYEQAKIIYGKHLLENVVLKNARLKRYDGSGITTEKTKSGQLKQWDRKAHNLFLNILNEIEVHEKWYKE</sequence>
<evidence type="ECO:0000259" key="1">
    <source>
        <dbReference type="Pfam" id="PF13614"/>
    </source>
</evidence>